<dbReference type="EMBL" id="RWGY01000007">
    <property type="protein sequence ID" value="TVU37532.1"/>
    <property type="molecule type" value="Genomic_DNA"/>
</dbReference>
<feature type="non-terminal residue" evidence="3">
    <location>
        <position position="1"/>
    </location>
</feature>
<dbReference type="Gene3D" id="3.80.10.10">
    <property type="entry name" value="Ribonuclease Inhibitor"/>
    <property type="match status" value="2"/>
</dbReference>
<feature type="transmembrane region" description="Helical" evidence="1">
    <location>
        <begin position="155"/>
        <end position="175"/>
    </location>
</feature>
<keyword evidence="1" id="KW-1133">Transmembrane helix</keyword>
<dbReference type="InterPro" id="IPR006553">
    <property type="entry name" value="Leu-rich_rpt_Cys-con_subtyp"/>
</dbReference>
<dbReference type="SMART" id="SM00367">
    <property type="entry name" value="LRR_CC"/>
    <property type="match status" value="8"/>
</dbReference>
<comment type="caution">
    <text evidence="3">The sequence shown here is derived from an EMBL/GenBank/DDBJ whole genome shotgun (WGS) entry which is preliminary data.</text>
</comment>
<dbReference type="SUPFAM" id="SSF52047">
    <property type="entry name" value="RNI-like"/>
    <property type="match status" value="1"/>
</dbReference>
<gene>
    <name evidence="3" type="ORF">EJB05_10851</name>
</gene>
<accession>A0A5J9VM95</accession>
<proteinExistence type="predicted"/>
<dbReference type="InterPro" id="IPR032675">
    <property type="entry name" value="LRR_dom_sf"/>
</dbReference>
<dbReference type="GO" id="GO:0031146">
    <property type="term" value="P:SCF-dependent proteasomal ubiquitin-dependent protein catabolic process"/>
    <property type="evidence" value="ECO:0007669"/>
    <property type="project" value="TreeGrafter"/>
</dbReference>
<feature type="transmembrane region" description="Helical" evidence="1">
    <location>
        <begin position="116"/>
        <end position="140"/>
    </location>
</feature>
<dbReference type="InterPro" id="IPR057207">
    <property type="entry name" value="FBXL15_LRR"/>
</dbReference>
<dbReference type="OrthoDB" id="608610at2759"/>
<protein>
    <recommendedName>
        <fullName evidence="2">F-box/LRR-repeat protein 15-like leucin rich repeat domain-containing protein</fullName>
    </recommendedName>
</protein>
<dbReference type="SUPFAM" id="SSF81383">
    <property type="entry name" value="F-box domain"/>
    <property type="match status" value="1"/>
</dbReference>
<dbReference type="PANTHER" id="PTHR13318">
    <property type="entry name" value="PARTNER OF PAIRED, ISOFORM B-RELATED"/>
    <property type="match status" value="1"/>
</dbReference>
<dbReference type="Proteomes" id="UP000324897">
    <property type="component" value="Chromosome 4"/>
</dbReference>
<evidence type="ECO:0000259" key="2">
    <source>
        <dbReference type="Pfam" id="PF25372"/>
    </source>
</evidence>
<evidence type="ECO:0000256" key="1">
    <source>
        <dbReference type="SAM" id="Phobius"/>
    </source>
</evidence>
<organism evidence="3 4">
    <name type="scientific">Eragrostis curvula</name>
    <name type="common">weeping love grass</name>
    <dbReference type="NCBI Taxonomy" id="38414"/>
    <lineage>
        <taxon>Eukaryota</taxon>
        <taxon>Viridiplantae</taxon>
        <taxon>Streptophyta</taxon>
        <taxon>Embryophyta</taxon>
        <taxon>Tracheophyta</taxon>
        <taxon>Spermatophyta</taxon>
        <taxon>Magnoliopsida</taxon>
        <taxon>Liliopsida</taxon>
        <taxon>Poales</taxon>
        <taxon>Poaceae</taxon>
        <taxon>PACMAD clade</taxon>
        <taxon>Chloridoideae</taxon>
        <taxon>Eragrostideae</taxon>
        <taxon>Eragrostidinae</taxon>
        <taxon>Eragrostis</taxon>
    </lineage>
</organism>
<keyword evidence="4" id="KW-1185">Reference proteome</keyword>
<dbReference type="PANTHER" id="PTHR13318:SF223">
    <property type="entry name" value="RNI-LIKE SUPERFAMILY PROTEIN"/>
    <property type="match status" value="1"/>
</dbReference>
<sequence length="769" mass="85488">MLKCTVTNAFDRLLHQHRGRQAGSAACMLLRGLISEAVVEGLALVRSIRGARGQPSSASSVRTTPIDRPERCQGLARRHCLGESHLPAGASVQALGTFLKNDSDADLAEMYIIARLAAFVGAGAGAVVSSAAAATFIAAADANTTNRANASKSPLLLNTVAIANAGLLVFLCDFMKWKEKDMKQSGCLKTNYHTHQKTHLGSFKYQSRAPSQDLINRLPEACIAEIFKRVENPEDRQSCASTCWIWAKILVSLGADFWGPFSVHQAVHPCLHLCDIVDAKLAAAVIDINTKEMITDLEIRCSPSGTVVAGVPRLSDNGIQFVTGVCRNLKSVRLINCSSLTEKAAMIIASNCPALQNLMMLWSSITDDGVSQVARQCNNLKSLHIEGSSYVTEASLRALVQDAKRLESLVLGSCPKIGEDAIMSFLLDHPYVDKFEIKDMMAGESHLSHVRKSSRLQRRGCSLRQLRSLILVKCPGLHDLSMLKFSDIHFRMLQHLVIDDCKGVTQLGLMWLVGNLSNPMKLKTIKLARFYFFTHAELIEVLSLFSRTIESIILDSCHFGLVRPLGLRESEVQKCPKLKVIRLENCESVMSFFLEWVSMVCSGLEELRLIGFKADVEEHGISAHFPWILQNNRITKIEVRRSCQLTDIDVCNISKSCMGTLRELILDECCLIFGHCPLVHSYVFPNLIKLDLSRTQVMDKQIRILLALGYEHLEELNLMECYWITNKTLHILASYQLSLAKLERVNVTGCPRITQANVDYYQGPWEIEF</sequence>
<evidence type="ECO:0000313" key="3">
    <source>
        <dbReference type="EMBL" id="TVU37532.1"/>
    </source>
</evidence>
<dbReference type="Gramene" id="TVU37532">
    <property type="protein sequence ID" value="TVU37532"/>
    <property type="gene ID" value="EJB05_10851"/>
</dbReference>
<dbReference type="InterPro" id="IPR036047">
    <property type="entry name" value="F-box-like_dom_sf"/>
</dbReference>
<dbReference type="Pfam" id="PF25372">
    <property type="entry name" value="DUF7885"/>
    <property type="match status" value="1"/>
</dbReference>
<dbReference type="GO" id="GO:0019005">
    <property type="term" value="C:SCF ubiquitin ligase complex"/>
    <property type="evidence" value="ECO:0007669"/>
    <property type="project" value="TreeGrafter"/>
</dbReference>
<reference evidence="3 4" key="1">
    <citation type="journal article" date="2019" name="Sci. Rep.">
        <title>A high-quality genome of Eragrostis curvula grass provides insights into Poaceae evolution and supports new strategies to enhance forage quality.</title>
        <authorList>
            <person name="Carballo J."/>
            <person name="Santos B.A.C.M."/>
            <person name="Zappacosta D."/>
            <person name="Garbus I."/>
            <person name="Selva J.P."/>
            <person name="Gallo C.A."/>
            <person name="Diaz A."/>
            <person name="Albertini E."/>
            <person name="Caccamo M."/>
            <person name="Echenique V."/>
        </authorList>
    </citation>
    <scope>NUCLEOTIDE SEQUENCE [LARGE SCALE GENOMIC DNA]</scope>
    <source>
        <strain evidence="4">cv. Victoria</strain>
        <tissue evidence="3">Leaf</tissue>
    </source>
</reference>
<name>A0A5J9VM95_9POAL</name>
<feature type="domain" description="F-box/LRR-repeat protein 15-like leucin rich repeat" evidence="2">
    <location>
        <begin position="314"/>
        <end position="434"/>
    </location>
</feature>
<dbReference type="AlphaFoldDB" id="A0A5J9VM95"/>
<keyword evidence="1" id="KW-0472">Membrane</keyword>
<keyword evidence="1" id="KW-0812">Transmembrane</keyword>
<evidence type="ECO:0000313" key="4">
    <source>
        <dbReference type="Proteomes" id="UP000324897"/>
    </source>
</evidence>